<dbReference type="InterPro" id="IPR023393">
    <property type="entry name" value="START-like_dom_sf"/>
</dbReference>
<organism evidence="1 2">
    <name type="scientific">Flavobacterium jumunjinense</name>
    <dbReference type="NCBI Taxonomy" id="998845"/>
    <lineage>
        <taxon>Bacteria</taxon>
        <taxon>Pseudomonadati</taxon>
        <taxon>Bacteroidota</taxon>
        <taxon>Flavobacteriia</taxon>
        <taxon>Flavobacteriales</taxon>
        <taxon>Flavobacteriaceae</taxon>
        <taxon>Flavobacterium</taxon>
    </lineage>
</organism>
<name>A0ABV5GLK2_9FLAO</name>
<dbReference type="SUPFAM" id="SSF55961">
    <property type="entry name" value="Bet v1-like"/>
    <property type="match status" value="1"/>
</dbReference>
<dbReference type="RefSeq" id="WP_236456448.1">
    <property type="nucleotide sequence ID" value="NZ_CBCSGE010000011.1"/>
</dbReference>
<evidence type="ECO:0000313" key="2">
    <source>
        <dbReference type="Proteomes" id="UP001589607"/>
    </source>
</evidence>
<proteinExistence type="predicted"/>
<dbReference type="Gene3D" id="3.30.530.20">
    <property type="match status" value="1"/>
</dbReference>
<comment type="caution">
    <text evidence="1">The sequence shown here is derived from an EMBL/GenBank/DDBJ whole genome shotgun (WGS) entry which is preliminary data.</text>
</comment>
<accession>A0ABV5GLK2</accession>
<reference evidence="1 2" key="1">
    <citation type="submission" date="2024-09" db="EMBL/GenBank/DDBJ databases">
        <authorList>
            <person name="Sun Q."/>
            <person name="Mori K."/>
        </authorList>
    </citation>
    <scope>NUCLEOTIDE SEQUENCE [LARGE SCALE GENOMIC DNA]</scope>
    <source>
        <strain evidence="1 2">CECT 7955</strain>
    </source>
</reference>
<protein>
    <submittedName>
        <fullName evidence="1">SRPBCC family protein</fullName>
    </submittedName>
</protein>
<sequence length="170" mass="19856">MKTNSQKIEQVKVIMIVNSSVKEAFNAAIQSDLSNIFKKYKSLPSIIGTDLTESWIKEGLVRTIFFEDDTQVTETLLKVIPHEFFSYKVENFTSTLRYLTTKIEGDWIFTKKNTNQTQIEWNYNIYPKNVFAKFLIKLTLKKDLHGYLTNALKIVKQNSETKKMNPNQFI</sequence>
<evidence type="ECO:0000313" key="1">
    <source>
        <dbReference type="EMBL" id="MFB9095755.1"/>
    </source>
</evidence>
<dbReference type="EMBL" id="JBHMEY010000010">
    <property type="protein sequence ID" value="MFB9095755.1"/>
    <property type="molecule type" value="Genomic_DNA"/>
</dbReference>
<keyword evidence="2" id="KW-1185">Reference proteome</keyword>
<dbReference type="Proteomes" id="UP001589607">
    <property type="component" value="Unassembled WGS sequence"/>
</dbReference>
<gene>
    <name evidence="1" type="ORF">ACFFVF_04455</name>
</gene>